<dbReference type="PROSITE" id="PS51257">
    <property type="entry name" value="PROKAR_LIPOPROTEIN"/>
    <property type="match status" value="1"/>
</dbReference>
<organism evidence="1 2">
    <name type="scientific">Shiella aurantiaca</name>
    <dbReference type="NCBI Taxonomy" id="3058365"/>
    <lineage>
        <taxon>Bacteria</taxon>
        <taxon>Pseudomonadati</taxon>
        <taxon>Bacteroidota</taxon>
        <taxon>Cytophagia</taxon>
        <taxon>Cytophagales</taxon>
        <taxon>Shiellaceae</taxon>
        <taxon>Shiella</taxon>
    </lineage>
</organism>
<accession>A0ABT8F6R4</accession>
<reference evidence="1" key="1">
    <citation type="submission" date="2023-06" db="EMBL/GenBank/DDBJ databases">
        <title>Cytophagales bacterium Strain LB-30, isolated from soil.</title>
        <authorList>
            <person name="Liu B."/>
        </authorList>
    </citation>
    <scope>NUCLEOTIDE SEQUENCE</scope>
    <source>
        <strain evidence="1">LB-30</strain>
    </source>
</reference>
<gene>
    <name evidence="1" type="ORF">QWY31_09140</name>
</gene>
<protein>
    <recommendedName>
        <fullName evidence="3">Lipoprotein</fullName>
    </recommendedName>
</protein>
<dbReference type="EMBL" id="JAUHJS010000004">
    <property type="protein sequence ID" value="MDN4165666.1"/>
    <property type="molecule type" value="Genomic_DNA"/>
</dbReference>
<proteinExistence type="predicted"/>
<evidence type="ECO:0000313" key="1">
    <source>
        <dbReference type="EMBL" id="MDN4165666.1"/>
    </source>
</evidence>
<evidence type="ECO:0000313" key="2">
    <source>
        <dbReference type="Proteomes" id="UP001168552"/>
    </source>
</evidence>
<dbReference type="Proteomes" id="UP001168552">
    <property type="component" value="Unassembled WGS sequence"/>
</dbReference>
<name>A0ABT8F6R4_9BACT</name>
<dbReference type="RefSeq" id="WP_320004196.1">
    <property type="nucleotide sequence ID" value="NZ_JAUHJS010000004.1"/>
</dbReference>
<sequence length="294" mass="32521">MLLKNLLKNSVYAGVALLTLAACNPQKKNGETAELSEADKELVDKIEKVVYEIPSPSEIPYLLENTGVEFDASLTHSTSKVNQYVVTNKAALNLGIYSTDIGYFSTYSKVQEALDYISKVKPLADQLGLSSAFDTKLMQRFEANLSSKDSLTSIINEAVKKADEHLKKNERNNVAAMILAGSFIEGLYIACALVENYPTDILPDDQRNLILVPLVRVILLQEKPLDDLIAMMKALEADPANEELLTSLEALSAEYKKLNIEENINNNRGDLLLKDETLDAITNKAGQIRDMITH</sequence>
<keyword evidence="2" id="KW-1185">Reference proteome</keyword>
<comment type="caution">
    <text evidence="1">The sequence shown here is derived from an EMBL/GenBank/DDBJ whole genome shotgun (WGS) entry which is preliminary data.</text>
</comment>
<evidence type="ECO:0008006" key="3">
    <source>
        <dbReference type="Google" id="ProtNLM"/>
    </source>
</evidence>